<feature type="region of interest" description="Disordered" evidence="15">
    <location>
        <begin position="1"/>
        <end position="104"/>
    </location>
</feature>
<evidence type="ECO:0000256" key="5">
    <source>
        <dbReference type="ARBA" id="ARBA00021915"/>
    </source>
</evidence>
<keyword evidence="6" id="KW-0808">Transferase</keyword>
<evidence type="ECO:0000313" key="16">
    <source>
        <dbReference type="EMBL" id="KAF4123636.1"/>
    </source>
</evidence>
<dbReference type="OrthoDB" id="1649088at2759"/>
<keyword evidence="9" id="KW-0408">Iron</keyword>
<comment type="caution">
    <text evidence="16">The sequence shown here is derived from an EMBL/GenBank/DDBJ whole genome shotgun (WGS) entry which is preliminary data.</text>
</comment>
<evidence type="ECO:0000256" key="7">
    <source>
        <dbReference type="ARBA" id="ARBA00022691"/>
    </source>
</evidence>
<dbReference type="EC" id="2.5.1.108" evidence="4"/>
<sequence length="475" mass="52147">MEEDRAQTDLGIAADIEEAQNLSPSASESQITPPPLPAQTEEDQAVQPPSTAKSPGDAVKQPKKRFVGRRAATEAAAATAATGDELSDSRAIQRARPRRPPRLLNQVPKEILEDPALKEAMTLLPSNYSFEIPKTIHRIRTAGATKVALQMPEGLLLFATTISDILTQFCPGVETLIMGDVTYGACCIDDYTARALGCDLLVHYAHSCLIPVDVTKIKTLYVFVDISIDTSHLVASLERNFASGKTIAVVGTIQFNATIHGVRSTLERAGFNVMVPQIAPLSKGEILGCTSPRFDESSPVDLILYLGDGRFHLESIMIHNPDVPAYRYDPYSRRLTRETYAHDEMRDLRSEAITTAKRAGKWGLILGSLGRQGNPHTMSLIEQRLRDRGIPFVNLLLSEIFPGKLALMSDVECWVQVACPRLSIDWGYAFPRPLLTPYEALVALEARDGWGQSAYPMDYYGKEGLGRTKPIEGSV</sequence>
<dbReference type="Gene3D" id="3.40.50.11860">
    <property type="entry name" value="Diphthamide synthesis DPH1/DPH2 domain 3"/>
    <property type="match status" value="1"/>
</dbReference>
<dbReference type="GO" id="GO:0051536">
    <property type="term" value="F:iron-sulfur cluster binding"/>
    <property type="evidence" value="ECO:0007669"/>
    <property type="project" value="UniProtKB-KW"/>
</dbReference>
<dbReference type="RefSeq" id="XP_035322288.1">
    <property type="nucleotide sequence ID" value="XM_035468307.1"/>
</dbReference>
<reference evidence="16" key="1">
    <citation type="submission" date="2020-03" db="EMBL/GenBank/DDBJ databases">
        <title>Site-based positive gene gene selection in Geosmithia morbida across the United States reveals a broad range of putative effectors and factors for local host and environmental adapation.</title>
        <authorList>
            <person name="Onufrak A."/>
            <person name="Murdoch R.W."/>
            <person name="Gazis R."/>
            <person name="Huff M."/>
            <person name="Staton M."/>
            <person name="Klingeman W."/>
            <person name="Hadziabdic D."/>
        </authorList>
    </citation>
    <scope>NUCLEOTIDE SEQUENCE</scope>
    <source>
        <strain evidence="16">1262</strain>
    </source>
</reference>
<dbReference type="FunFam" id="3.40.50.11860:FF:000002">
    <property type="entry name" value="2-(3-amino-3-carboxypropyl)histidine synthase subunit 1"/>
    <property type="match status" value="1"/>
</dbReference>
<dbReference type="Proteomes" id="UP000749293">
    <property type="component" value="Unassembled WGS sequence"/>
</dbReference>
<accession>A0A9P4YV21</accession>
<dbReference type="GO" id="GO:0090560">
    <property type="term" value="F:2-(3-amino-3-carboxypropyl)histidine synthase activity"/>
    <property type="evidence" value="ECO:0007669"/>
    <property type="project" value="UniProtKB-EC"/>
</dbReference>
<dbReference type="Gene3D" id="3.40.50.11840">
    <property type="entry name" value="Diphthamide synthesis DPH1/DPH2 domain 1"/>
    <property type="match status" value="1"/>
</dbReference>
<dbReference type="GeneID" id="55972562"/>
<dbReference type="InterPro" id="IPR042264">
    <property type="entry name" value="DPH1/DPH2_2"/>
</dbReference>
<evidence type="ECO:0000256" key="10">
    <source>
        <dbReference type="ARBA" id="ARBA00023014"/>
    </source>
</evidence>
<feature type="compositionally biased region" description="Polar residues" evidence="15">
    <location>
        <begin position="20"/>
        <end position="31"/>
    </location>
</feature>
<comment type="cofactor">
    <cofactor evidence="1">
        <name>[4Fe-4S] cluster</name>
        <dbReference type="ChEBI" id="CHEBI:49883"/>
    </cofactor>
</comment>
<comment type="similarity">
    <text evidence="3">Belongs to the DPH1/DPH2 family. DPH1 subfamily.</text>
</comment>
<evidence type="ECO:0000256" key="14">
    <source>
        <dbReference type="ARBA" id="ARBA00048403"/>
    </source>
</evidence>
<evidence type="ECO:0000256" key="3">
    <source>
        <dbReference type="ARBA" id="ARBA00010173"/>
    </source>
</evidence>
<organism evidence="16 17">
    <name type="scientific">Geosmithia morbida</name>
    <dbReference type="NCBI Taxonomy" id="1094350"/>
    <lineage>
        <taxon>Eukaryota</taxon>
        <taxon>Fungi</taxon>
        <taxon>Dikarya</taxon>
        <taxon>Ascomycota</taxon>
        <taxon>Pezizomycotina</taxon>
        <taxon>Sordariomycetes</taxon>
        <taxon>Hypocreomycetidae</taxon>
        <taxon>Hypocreales</taxon>
        <taxon>Bionectriaceae</taxon>
        <taxon>Geosmithia</taxon>
    </lineage>
</organism>
<dbReference type="SFLD" id="SFLDS00032">
    <property type="entry name" value="Radical_SAM_3-amino-3-carboxyp"/>
    <property type="match status" value="1"/>
</dbReference>
<evidence type="ECO:0000256" key="11">
    <source>
        <dbReference type="ARBA" id="ARBA00031690"/>
    </source>
</evidence>
<dbReference type="PANTHER" id="PTHR10762:SF1">
    <property type="entry name" value="2-(3-AMINO-3-CARBOXYPROPYL)HISTIDINE SYNTHASE SUBUNIT 1"/>
    <property type="match status" value="1"/>
</dbReference>
<evidence type="ECO:0000256" key="1">
    <source>
        <dbReference type="ARBA" id="ARBA00001966"/>
    </source>
</evidence>
<name>A0A9P4YV21_9HYPO</name>
<evidence type="ECO:0000256" key="15">
    <source>
        <dbReference type="SAM" id="MobiDB-lite"/>
    </source>
</evidence>
<feature type="compositionally biased region" description="Low complexity" evidence="15">
    <location>
        <begin position="73"/>
        <end position="82"/>
    </location>
</feature>
<dbReference type="FunFam" id="3.40.50.11840:FF:000001">
    <property type="entry name" value="2-(3-amino-3-carboxypropyl)histidine synthase subunit 1"/>
    <property type="match status" value="1"/>
</dbReference>
<evidence type="ECO:0000313" key="17">
    <source>
        <dbReference type="Proteomes" id="UP000749293"/>
    </source>
</evidence>
<evidence type="ECO:0000256" key="4">
    <source>
        <dbReference type="ARBA" id="ARBA00012221"/>
    </source>
</evidence>
<dbReference type="InterPro" id="IPR042263">
    <property type="entry name" value="DPH1/DPH2_1"/>
</dbReference>
<dbReference type="GO" id="GO:0017183">
    <property type="term" value="P:protein histidyl modification to diphthamide"/>
    <property type="evidence" value="ECO:0007669"/>
    <property type="project" value="InterPro"/>
</dbReference>
<evidence type="ECO:0000256" key="13">
    <source>
        <dbReference type="ARBA" id="ARBA00032789"/>
    </source>
</evidence>
<protein>
    <recommendedName>
        <fullName evidence="5">2-(3-amino-3-carboxypropyl)histidine synthase subunit 1</fullName>
        <ecNumber evidence="4">2.5.1.108</ecNumber>
    </recommendedName>
    <alternativeName>
        <fullName evidence="12">Diphthamide biosynthesis protein 1</fullName>
    </alternativeName>
    <alternativeName>
        <fullName evidence="13">Diphtheria toxin resistance protein 1</fullName>
    </alternativeName>
    <alternativeName>
        <fullName evidence="11">S-adenosyl-L-methionine:L-histidine 3-amino-3-carboxypropyltransferase 1</fullName>
    </alternativeName>
</protein>
<keyword evidence="7" id="KW-0949">S-adenosyl-L-methionine</keyword>
<keyword evidence="8" id="KW-0479">Metal-binding</keyword>
<dbReference type="FunFam" id="3.40.50.11850:FF:000001">
    <property type="entry name" value="2-(3-amino-3-carboxypropyl)histidine synthase subunit 1"/>
    <property type="match status" value="1"/>
</dbReference>
<dbReference type="EMBL" id="JAANYQ010000006">
    <property type="protein sequence ID" value="KAF4123636.1"/>
    <property type="molecule type" value="Genomic_DNA"/>
</dbReference>
<dbReference type="InterPro" id="IPR016435">
    <property type="entry name" value="DPH1/DPH2"/>
</dbReference>
<dbReference type="Gene3D" id="3.40.50.11850">
    <property type="entry name" value="Diphthamide synthesis DPH1/DPH2 domain 2"/>
    <property type="match status" value="1"/>
</dbReference>
<evidence type="ECO:0000256" key="12">
    <source>
        <dbReference type="ARBA" id="ARBA00032574"/>
    </source>
</evidence>
<dbReference type="PANTHER" id="PTHR10762">
    <property type="entry name" value="DIPHTHAMIDE BIOSYNTHESIS PROTEIN"/>
    <property type="match status" value="1"/>
</dbReference>
<keyword evidence="10" id="KW-0411">Iron-sulfur</keyword>
<dbReference type="NCBIfam" id="TIGR00322">
    <property type="entry name" value="diphth2_R"/>
    <property type="match status" value="1"/>
</dbReference>
<dbReference type="InterPro" id="IPR042265">
    <property type="entry name" value="DPH1/DPH2_3"/>
</dbReference>
<evidence type="ECO:0000256" key="6">
    <source>
        <dbReference type="ARBA" id="ARBA00022679"/>
    </source>
</evidence>
<dbReference type="GO" id="GO:0046872">
    <property type="term" value="F:metal ion binding"/>
    <property type="evidence" value="ECO:0007669"/>
    <property type="project" value="UniProtKB-KW"/>
</dbReference>
<proteinExistence type="inferred from homology"/>
<evidence type="ECO:0000256" key="8">
    <source>
        <dbReference type="ARBA" id="ARBA00022723"/>
    </source>
</evidence>
<dbReference type="AlphaFoldDB" id="A0A9P4YV21"/>
<comment type="pathway">
    <text evidence="2">Protein modification; peptidyl-diphthamide biosynthesis.</text>
</comment>
<comment type="catalytic activity">
    <reaction evidence="14">
        <text>L-histidyl-[translation elongation factor 2] + S-adenosyl-L-methionine = 2-[(3S)-amino-3-carboxypropyl]-L-histidyl-[translation elongation factor 2] + S-methyl-5'-thioadenosine + H(+)</text>
        <dbReference type="Rhea" id="RHEA:36783"/>
        <dbReference type="Rhea" id="RHEA-COMP:9748"/>
        <dbReference type="Rhea" id="RHEA-COMP:9749"/>
        <dbReference type="ChEBI" id="CHEBI:15378"/>
        <dbReference type="ChEBI" id="CHEBI:17509"/>
        <dbReference type="ChEBI" id="CHEBI:29979"/>
        <dbReference type="ChEBI" id="CHEBI:59789"/>
        <dbReference type="ChEBI" id="CHEBI:73995"/>
        <dbReference type="EC" id="2.5.1.108"/>
    </reaction>
</comment>
<dbReference type="Pfam" id="PF01866">
    <property type="entry name" value="Diphthamide_syn"/>
    <property type="match status" value="1"/>
</dbReference>
<evidence type="ECO:0000256" key="9">
    <source>
        <dbReference type="ARBA" id="ARBA00023004"/>
    </source>
</evidence>
<keyword evidence="17" id="KW-1185">Reference proteome</keyword>
<gene>
    <name evidence="16" type="ORF">GMORB2_6337</name>
</gene>
<evidence type="ECO:0000256" key="2">
    <source>
        <dbReference type="ARBA" id="ARBA00005156"/>
    </source>
</evidence>